<comment type="caution">
    <text evidence="8">The sequence shown here is derived from an EMBL/GenBank/DDBJ whole genome shotgun (WGS) entry which is preliminary data.</text>
</comment>
<evidence type="ECO:0000256" key="2">
    <source>
        <dbReference type="ARBA" id="ARBA00008814"/>
    </source>
</evidence>
<dbReference type="Pfam" id="PF01497">
    <property type="entry name" value="Peripla_BP_2"/>
    <property type="match status" value="1"/>
</dbReference>
<dbReference type="PROSITE" id="PS50983">
    <property type="entry name" value="FE_B12_PBP"/>
    <property type="match status" value="1"/>
</dbReference>
<dbReference type="SUPFAM" id="SSF53807">
    <property type="entry name" value="Helical backbone' metal receptor"/>
    <property type="match status" value="1"/>
</dbReference>
<feature type="domain" description="Fe/B12 periplasmic-binding" evidence="7">
    <location>
        <begin position="76"/>
        <end position="341"/>
    </location>
</feature>
<dbReference type="EMBL" id="BJMM01000007">
    <property type="protein sequence ID" value="GEB49613.1"/>
    <property type="molecule type" value="Genomic_DNA"/>
</dbReference>
<sequence length="341" mass="35942">MASMTSSTSFPVRPPRRRTVGRTAAVTAALLAGALALTACGTGSGAGSGSDGADGKGTHTVRTANGPVRVPDHPEKVVVLDTAELDSAVTLGVTPVGATTAQPGKPFLDYLPKGELKGVQNVGVVAQPDLEKIAALDPDVILTNKARDANRYDELSRIAPTVMTESTGHPWKRNFLVHADALGRKAEAKKAVARYEAHTARVTEALGGRRKAAATETSVIRFTEGADTRIYGEKAYIATLLDDVGLGRPAVAAHAKDLDGLAMEVSPEQVDKGDADVVFYCSYGSPAKSGEAEAVRSALWKNMRAVKHGRAFRVDDELWIQGIGYTAADKILDELEQKLTG</sequence>
<organism evidence="8 9">
    <name type="scientific">Streptomyces cacaoi</name>
    <dbReference type="NCBI Taxonomy" id="1898"/>
    <lineage>
        <taxon>Bacteria</taxon>
        <taxon>Bacillati</taxon>
        <taxon>Actinomycetota</taxon>
        <taxon>Actinomycetes</taxon>
        <taxon>Kitasatosporales</taxon>
        <taxon>Streptomycetaceae</taxon>
        <taxon>Streptomyces</taxon>
    </lineage>
</organism>
<evidence type="ECO:0000256" key="1">
    <source>
        <dbReference type="ARBA" id="ARBA00004196"/>
    </source>
</evidence>
<protein>
    <submittedName>
        <fullName evidence="8">ABC transporter periplasmic component</fullName>
    </submittedName>
</protein>
<dbReference type="GO" id="GO:1901678">
    <property type="term" value="P:iron coordination entity transport"/>
    <property type="evidence" value="ECO:0007669"/>
    <property type="project" value="UniProtKB-ARBA"/>
</dbReference>
<gene>
    <name evidence="8" type="ORF">SCA03_21640</name>
</gene>
<feature type="compositionally biased region" description="Gly residues" evidence="5">
    <location>
        <begin position="43"/>
        <end position="52"/>
    </location>
</feature>
<evidence type="ECO:0000313" key="8">
    <source>
        <dbReference type="EMBL" id="GEB49613.1"/>
    </source>
</evidence>
<comment type="similarity">
    <text evidence="2">Belongs to the bacterial solute-binding protein 8 family.</text>
</comment>
<dbReference type="CDD" id="cd01146">
    <property type="entry name" value="FhuD"/>
    <property type="match status" value="1"/>
</dbReference>
<keyword evidence="9" id="KW-1185">Reference proteome</keyword>
<evidence type="ECO:0000256" key="4">
    <source>
        <dbReference type="ARBA" id="ARBA00022729"/>
    </source>
</evidence>
<dbReference type="PANTHER" id="PTHR30532:SF25">
    <property type="entry name" value="IRON(III) DICITRATE-BINDING PERIPLASMIC PROTEIN"/>
    <property type="match status" value="1"/>
</dbReference>
<evidence type="ECO:0000259" key="7">
    <source>
        <dbReference type="PROSITE" id="PS50983"/>
    </source>
</evidence>
<dbReference type="PANTHER" id="PTHR30532">
    <property type="entry name" value="IRON III DICITRATE-BINDING PERIPLASMIC PROTEIN"/>
    <property type="match status" value="1"/>
</dbReference>
<keyword evidence="3" id="KW-0813">Transport</keyword>
<keyword evidence="4 6" id="KW-0732">Signal</keyword>
<dbReference type="Proteomes" id="UP000319210">
    <property type="component" value="Unassembled WGS sequence"/>
</dbReference>
<evidence type="ECO:0000256" key="6">
    <source>
        <dbReference type="SAM" id="SignalP"/>
    </source>
</evidence>
<evidence type="ECO:0000256" key="5">
    <source>
        <dbReference type="SAM" id="MobiDB-lite"/>
    </source>
</evidence>
<evidence type="ECO:0000313" key="9">
    <source>
        <dbReference type="Proteomes" id="UP000319210"/>
    </source>
</evidence>
<comment type="subcellular location">
    <subcellularLocation>
        <location evidence="1">Cell envelope</location>
    </subcellularLocation>
</comment>
<feature type="signal peptide" evidence="6">
    <location>
        <begin position="1"/>
        <end position="39"/>
    </location>
</feature>
<accession>A0A4Y3QYE3</accession>
<evidence type="ECO:0000256" key="3">
    <source>
        <dbReference type="ARBA" id="ARBA00022448"/>
    </source>
</evidence>
<dbReference type="AlphaFoldDB" id="A0A4Y3QYE3"/>
<feature type="region of interest" description="Disordered" evidence="5">
    <location>
        <begin position="43"/>
        <end position="71"/>
    </location>
</feature>
<reference evidence="8 9" key="1">
    <citation type="submission" date="2019-06" db="EMBL/GenBank/DDBJ databases">
        <title>Whole genome shotgun sequence of Streptomyces cacaoi subsp. cacaoi NBRC 12748.</title>
        <authorList>
            <person name="Hosoyama A."/>
            <person name="Uohara A."/>
            <person name="Ohji S."/>
            <person name="Ichikawa N."/>
        </authorList>
    </citation>
    <scope>NUCLEOTIDE SEQUENCE [LARGE SCALE GENOMIC DNA]</scope>
    <source>
        <strain evidence="8 9">NBRC 12748</strain>
    </source>
</reference>
<feature type="chain" id="PRO_5039202574" evidence="6">
    <location>
        <begin position="40"/>
        <end position="341"/>
    </location>
</feature>
<dbReference type="InterPro" id="IPR002491">
    <property type="entry name" value="ABC_transptr_periplasmic_BD"/>
</dbReference>
<dbReference type="Gene3D" id="3.40.50.1980">
    <property type="entry name" value="Nitrogenase molybdenum iron protein domain"/>
    <property type="match status" value="2"/>
</dbReference>
<dbReference type="InterPro" id="IPR051313">
    <property type="entry name" value="Bact_iron-sidero_bind"/>
</dbReference>
<dbReference type="GO" id="GO:0030288">
    <property type="term" value="C:outer membrane-bounded periplasmic space"/>
    <property type="evidence" value="ECO:0007669"/>
    <property type="project" value="TreeGrafter"/>
</dbReference>
<name>A0A4Y3QYE3_STRCI</name>
<proteinExistence type="inferred from homology"/>